<protein>
    <submittedName>
        <fullName evidence="1">Uncharacterized protein</fullName>
    </submittedName>
</protein>
<organism evidence="1 2">
    <name type="scientific">Pseudomonas marginalis</name>
    <name type="common">Pseudomonas panacis</name>
    <dbReference type="NCBI Taxonomy" id="298"/>
    <lineage>
        <taxon>Bacteria</taxon>
        <taxon>Pseudomonadati</taxon>
        <taxon>Pseudomonadota</taxon>
        <taxon>Gammaproteobacteria</taxon>
        <taxon>Pseudomonadales</taxon>
        <taxon>Pseudomonadaceae</taxon>
        <taxon>Pseudomonas</taxon>
    </lineage>
</organism>
<gene>
    <name evidence="1" type="ORF">FIV41_23985</name>
</gene>
<name>A0A9X9BND6_PSEMA</name>
<sequence>MFEGIELQKPGRGTATGTMTGTVKNLYTNVESFFDAEWIWRDNQEGTLRFHGTVDDLEKPGETALIGLHLDREDVSSGTYRIGDAQVKLTLIYMTFIRETGVTREYKGLEGWVELKNSYPDKPISGTLWFKTKSIVLNNYEVNLNFDITDF</sequence>
<evidence type="ECO:0000313" key="1">
    <source>
        <dbReference type="EMBL" id="TWR53697.1"/>
    </source>
</evidence>
<dbReference type="OrthoDB" id="7001316at2"/>
<dbReference type="Proteomes" id="UP000316123">
    <property type="component" value="Unassembled WGS sequence"/>
</dbReference>
<dbReference type="AlphaFoldDB" id="A0A9X9BND6"/>
<dbReference type="RefSeq" id="WP_143045150.1">
    <property type="nucleotide sequence ID" value="NZ_FNSU01000003.1"/>
</dbReference>
<reference evidence="1 2" key="1">
    <citation type="submission" date="2019-06" db="EMBL/GenBank/DDBJ databases">
        <title>Pseudomonas bimorpha sp. nov. isolated from bovine raw milk and skim milk concentrate.</title>
        <authorList>
            <person name="Hofmann K."/>
            <person name="Huptas C."/>
            <person name="Doll E."/>
            <person name="Scherer S."/>
            <person name="Wenning M."/>
        </authorList>
    </citation>
    <scope>NUCLEOTIDE SEQUENCE [LARGE SCALE GENOMIC DNA]</scope>
    <source>
        <strain evidence="1 2">DSM 13124</strain>
    </source>
</reference>
<accession>A0A9X9BND6</accession>
<comment type="caution">
    <text evidence="1">The sequence shown here is derived from an EMBL/GenBank/DDBJ whole genome shotgun (WGS) entry which is preliminary data.</text>
</comment>
<dbReference type="EMBL" id="VFEQ01000020">
    <property type="protein sequence ID" value="TWR53697.1"/>
    <property type="molecule type" value="Genomic_DNA"/>
</dbReference>
<proteinExistence type="predicted"/>
<evidence type="ECO:0000313" key="2">
    <source>
        <dbReference type="Proteomes" id="UP000316123"/>
    </source>
</evidence>